<gene>
    <name evidence="4" type="ORF">sscle_07g055740</name>
</gene>
<dbReference type="InterPro" id="IPR014764">
    <property type="entry name" value="DCN-prot"/>
</dbReference>
<dbReference type="PANTHER" id="PTHR12281">
    <property type="entry name" value="RP42 RELATED"/>
    <property type="match status" value="1"/>
</dbReference>
<dbReference type="SUPFAM" id="SSF46934">
    <property type="entry name" value="UBA-like"/>
    <property type="match status" value="1"/>
</dbReference>
<dbReference type="Pfam" id="PF03556">
    <property type="entry name" value="Cullin_binding"/>
    <property type="match status" value="1"/>
</dbReference>
<protein>
    <recommendedName>
        <fullName evidence="2">Defective in cullin neddylation protein</fullName>
    </recommendedName>
</protein>
<evidence type="ECO:0000256" key="2">
    <source>
        <dbReference type="RuleBase" id="RU410713"/>
    </source>
</evidence>
<dbReference type="KEGG" id="ssl:SS1G_03559"/>
<dbReference type="AlphaFoldDB" id="A0A1D9Q778"/>
<evidence type="ECO:0000256" key="1">
    <source>
        <dbReference type="ARBA" id="ARBA00022786"/>
    </source>
</evidence>
<feature type="domain" description="DCUN1" evidence="3">
    <location>
        <begin position="57"/>
        <end position="258"/>
    </location>
</feature>
<keyword evidence="1" id="KW-0833">Ubl conjugation pathway</keyword>
<sequence length="273" mass="31020">MPLTGLQRSMLNEFMQITGVSERTGTRLLKGTSWRLEPACDSFFQANNNAVPSAQAKEKETLTKLFESYRTFSDDVNMVGVDGTMKYFGDDLGVNLEGVEFLIPCEIIQVPSIGEMSKEGFVEGWKKLGLDTIPKQKSHISKAVASLATDSELFKRVYKHTFVCAREKGQKALSLELASVYWELLFNAPGRQWKTASTNWIALWLEFLGQNWKKSVNKDLWNQTYQFHAKTMEDESLSFWNEDGAWPSVIDEFVAWVKKNRGDPEAGETMETD</sequence>
<dbReference type="PROSITE" id="PS51229">
    <property type="entry name" value="DCUN1"/>
    <property type="match status" value="1"/>
</dbReference>
<evidence type="ECO:0000313" key="4">
    <source>
        <dbReference type="EMBL" id="APA10804.1"/>
    </source>
</evidence>
<dbReference type="RefSeq" id="XP_001595470.1">
    <property type="nucleotide sequence ID" value="XM_001595420.1"/>
</dbReference>
<dbReference type="Gene3D" id="1.10.238.200">
    <property type="entry name" value="Cullin, PONY binding domain"/>
    <property type="match status" value="1"/>
</dbReference>
<dbReference type="InterPro" id="IPR005176">
    <property type="entry name" value="PONY_dom"/>
</dbReference>
<dbReference type="OMA" id="LWCKFLQ"/>
<name>A0A1D9Q778_SCLS1</name>
<dbReference type="InterPro" id="IPR042460">
    <property type="entry name" value="DCN1-like_PONY"/>
</dbReference>
<evidence type="ECO:0000313" key="5">
    <source>
        <dbReference type="Proteomes" id="UP000177798"/>
    </source>
</evidence>
<dbReference type="FunFam" id="1.10.238.200:FF:000008">
    <property type="entry name" value="Defective in cullin neddylation protein"/>
    <property type="match status" value="1"/>
</dbReference>
<dbReference type="Gene3D" id="1.10.8.10">
    <property type="entry name" value="DNA helicase RuvA subunit, C-terminal domain"/>
    <property type="match status" value="1"/>
</dbReference>
<dbReference type="Proteomes" id="UP000177798">
    <property type="component" value="Chromosome 7"/>
</dbReference>
<accession>A0A1D9Q778</accession>
<dbReference type="PANTHER" id="PTHR12281:SF31">
    <property type="entry name" value="DCN1-LIKE PROTEIN 3"/>
    <property type="match status" value="1"/>
</dbReference>
<organism evidence="4 5">
    <name type="scientific">Sclerotinia sclerotiorum (strain ATCC 18683 / 1980 / Ss-1)</name>
    <name type="common">White mold</name>
    <name type="synonym">Whetzelinia sclerotiorum</name>
    <dbReference type="NCBI Taxonomy" id="665079"/>
    <lineage>
        <taxon>Eukaryota</taxon>
        <taxon>Fungi</taxon>
        <taxon>Dikarya</taxon>
        <taxon>Ascomycota</taxon>
        <taxon>Pezizomycotina</taxon>
        <taxon>Leotiomycetes</taxon>
        <taxon>Helotiales</taxon>
        <taxon>Sclerotiniaceae</taxon>
        <taxon>Sclerotinia</taxon>
    </lineage>
</organism>
<comment type="function">
    <text evidence="2">Neddylation of cullins play an essential role in the regulation of SCF-type complexes activity.</text>
</comment>
<dbReference type="Gene3D" id="1.10.238.10">
    <property type="entry name" value="EF-hand"/>
    <property type="match status" value="1"/>
</dbReference>
<dbReference type="EMBL" id="CP017820">
    <property type="protein sequence ID" value="APA10804.1"/>
    <property type="molecule type" value="Genomic_DNA"/>
</dbReference>
<dbReference type="InterPro" id="IPR009060">
    <property type="entry name" value="UBA-like_sf"/>
</dbReference>
<dbReference type="VEuPathDB" id="FungiDB:sscle_07g055740"/>
<proteinExistence type="predicted"/>
<dbReference type="OrthoDB" id="27198at2759"/>
<evidence type="ECO:0000259" key="3">
    <source>
        <dbReference type="PROSITE" id="PS51229"/>
    </source>
</evidence>
<dbReference type="Pfam" id="PF14555">
    <property type="entry name" value="UBA_4"/>
    <property type="match status" value="1"/>
</dbReference>
<reference evidence="5" key="1">
    <citation type="journal article" date="2017" name="Genome Biol. Evol.">
        <title>The complete genome sequence of the phytopathogenic fungus Sclerotinia sclerotiorum reveals insights into the genome architecture of broad host range pathogens.</title>
        <authorList>
            <person name="Derbyshire M."/>
            <person name="Denton-Giles M."/>
            <person name="Hegedus D."/>
            <person name="Seifbarghy S."/>
            <person name="Rollins J."/>
            <person name="van Kan J."/>
            <person name="Seidl M.F."/>
            <person name="Faino L."/>
            <person name="Mbengue M."/>
            <person name="Navaud O."/>
            <person name="Raffaele S."/>
            <person name="Hammond-Kosack K."/>
            <person name="Heard S."/>
            <person name="Oliver R."/>
        </authorList>
    </citation>
    <scope>NUCLEOTIDE SEQUENCE [LARGE SCALE GENOMIC DNA]</scope>
    <source>
        <strain evidence="5">ATCC 18683 / 1980 / Ss-1</strain>
    </source>
</reference>